<dbReference type="Pfam" id="PF13545">
    <property type="entry name" value="HTH_Crp_2"/>
    <property type="match status" value="1"/>
</dbReference>
<dbReference type="AlphaFoldDB" id="A0A1H0EUD1"/>
<feature type="domain" description="Cyclic nucleotide-binding" evidence="4">
    <location>
        <begin position="21"/>
        <end position="107"/>
    </location>
</feature>
<protein>
    <submittedName>
        <fullName evidence="6">cAMP-binding domain of CRP or a regulatory subunit of cAMP-dependent protein kinases</fullName>
    </submittedName>
</protein>
<keyword evidence="7" id="KW-1185">Reference proteome</keyword>
<dbReference type="PANTHER" id="PTHR24567">
    <property type="entry name" value="CRP FAMILY TRANSCRIPTIONAL REGULATORY PROTEIN"/>
    <property type="match status" value="1"/>
</dbReference>
<reference evidence="6 7" key="1">
    <citation type="submission" date="2016-10" db="EMBL/GenBank/DDBJ databases">
        <authorList>
            <person name="de Groot N.N."/>
        </authorList>
    </citation>
    <scope>NUCLEOTIDE SEQUENCE [LARGE SCALE GENOMIC DNA]</scope>
    <source>
        <strain evidence="7">L7-484,KACC 16230,DSM 25025</strain>
    </source>
</reference>
<dbReference type="SUPFAM" id="SSF46785">
    <property type="entry name" value="Winged helix' DNA-binding domain"/>
    <property type="match status" value="1"/>
</dbReference>
<evidence type="ECO:0000313" key="7">
    <source>
        <dbReference type="Proteomes" id="UP000198793"/>
    </source>
</evidence>
<dbReference type="EMBL" id="FNIT01000002">
    <property type="protein sequence ID" value="SDN85988.1"/>
    <property type="molecule type" value="Genomic_DNA"/>
</dbReference>
<dbReference type="InterPro" id="IPR000595">
    <property type="entry name" value="cNMP-bd_dom"/>
</dbReference>
<evidence type="ECO:0000313" key="6">
    <source>
        <dbReference type="EMBL" id="SDN85988.1"/>
    </source>
</evidence>
<dbReference type="Pfam" id="PF00027">
    <property type="entry name" value="cNMP_binding"/>
    <property type="match status" value="1"/>
</dbReference>
<keyword evidence="1" id="KW-0805">Transcription regulation</keyword>
<dbReference type="GO" id="GO:0005829">
    <property type="term" value="C:cytosol"/>
    <property type="evidence" value="ECO:0007669"/>
    <property type="project" value="TreeGrafter"/>
</dbReference>
<keyword evidence="3" id="KW-0804">Transcription</keyword>
<dbReference type="PROSITE" id="PS50042">
    <property type="entry name" value="CNMP_BINDING_3"/>
    <property type="match status" value="1"/>
</dbReference>
<keyword evidence="2" id="KW-0238">DNA-binding</keyword>
<dbReference type="PANTHER" id="PTHR24567:SF74">
    <property type="entry name" value="HTH-TYPE TRANSCRIPTIONAL REGULATOR ARCR"/>
    <property type="match status" value="1"/>
</dbReference>
<evidence type="ECO:0000256" key="3">
    <source>
        <dbReference type="ARBA" id="ARBA00023163"/>
    </source>
</evidence>
<name>A0A1H0EUD1_9HYPH</name>
<proteinExistence type="predicted"/>
<evidence type="ECO:0000259" key="4">
    <source>
        <dbReference type="PROSITE" id="PS50042"/>
    </source>
</evidence>
<dbReference type="Proteomes" id="UP000198793">
    <property type="component" value="Unassembled WGS sequence"/>
</dbReference>
<dbReference type="STRING" id="1166073.SAMN05192530_102226"/>
<dbReference type="Gene3D" id="2.60.120.10">
    <property type="entry name" value="Jelly Rolls"/>
    <property type="match status" value="1"/>
</dbReference>
<evidence type="ECO:0000256" key="1">
    <source>
        <dbReference type="ARBA" id="ARBA00023015"/>
    </source>
</evidence>
<dbReference type="RefSeq" id="WP_090670234.1">
    <property type="nucleotide sequence ID" value="NZ_FNIT01000002.1"/>
</dbReference>
<sequence length="243" mass="26535">MNVSRPPGTARERIGFRQGSEFSALSPVVASRLSQIGSVRLYGPNEFIYLQDDAADHLYFVRSGHVRLSYLLEDGSAVLFAILPPGDSFGELGVFAGGTHHDMATTVGTSSVFRVPAAELRDLDAQGGEMALALGRTVARRYRSYIALTRSLGLKTLNGRLSQALLRLCDDLGSTVPFEGRQVPMVGAFVTQSDLGMMARGARSNVNRALKSWERSGWIAVRDRAILIVNRPRLEALWLEEGL</sequence>
<organism evidence="6 7">
    <name type="scientific">Aureimonas jatrophae</name>
    <dbReference type="NCBI Taxonomy" id="1166073"/>
    <lineage>
        <taxon>Bacteria</taxon>
        <taxon>Pseudomonadati</taxon>
        <taxon>Pseudomonadota</taxon>
        <taxon>Alphaproteobacteria</taxon>
        <taxon>Hyphomicrobiales</taxon>
        <taxon>Aurantimonadaceae</taxon>
        <taxon>Aureimonas</taxon>
    </lineage>
</organism>
<dbReference type="PROSITE" id="PS51063">
    <property type="entry name" value="HTH_CRP_2"/>
    <property type="match status" value="1"/>
</dbReference>
<dbReference type="InterPro" id="IPR050397">
    <property type="entry name" value="Env_Response_Regulators"/>
</dbReference>
<dbReference type="GO" id="GO:0003677">
    <property type="term" value="F:DNA binding"/>
    <property type="evidence" value="ECO:0007669"/>
    <property type="project" value="UniProtKB-KW"/>
</dbReference>
<dbReference type="GO" id="GO:0016301">
    <property type="term" value="F:kinase activity"/>
    <property type="evidence" value="ECO:0007669"/>
    <property type="project" value="UniProtKB-KW"/>
</dbReference>
<keyword evidence="6" id="KW-0808">Transferase</keyword>
<dbReference type="SUPFAM" id="SSF51206">
    <property type="entry name" value="cAMP-binding domain-like"/>
    <property type="match status" value="1"/>
</dbReference>
<dbReference type="GO" id="GO:0003700">
    <property type="term" value="F:DNA-binding transcription factor activity"/>
    <property type="evidence" value="ECO:0007669"/>
    <property type="project" value="TreeGrafter"/>
</dbReference>
<dbReference type="SMART" id="SM00100">
    <property type="entry name" value="cNMP"/>
    <property type="match status" value="1"/>
</dbReference>
<feature type="domain" description="HTH crp-type" evidence="5">
    <location>
        <begin position="155"/>
        <end position="232"/>
    </location>
</feature>
<dbReference type="InterPro" id="IPR036390">
    <property type="entry name" value="WH_DNA-bd_sf"/>
</dbReference>
<dbReference type="CDD" id="cd00038">
    <property type="entry name" value="CAP_ED"/>
    <property type="match status" value="1"/>
</dbReference>
<dbReference type="InterPro" id="IPR014710">
    <property type="entry name" value="RmlC-like_jellyroll"/>
</dbReference>
<dbReference type="InterPro" id="IPR012318">
    <property type="entry name" value="HTH_CRP"/>
</dbReference>
<evidence type="ECO:0000259" key="5">
    <source>
        <dbReference type="PROSITE" id="PS51063"/>
    </source>
</evidence>
<accession>A0A1H0EUD1</accession>
<gene>
    <name evidence="6" type="ORF">SAMN05192530_102226</name>
</gene>
<dbReference type="OrthoDB" id="3525895at2"/>
<evidence type="ECO:0000256" key="2">
    <source>
        <dbReference type="ARBA" id="ARBA00023125"/>
    </source>
</evidence>
<keyword evidence="6" id="KW-0418">Kinase</keyword>
<dbReference type="InterPro" id="IPR018490">
    <property type="entry name" value="cNMP-bd_dom_sf"/>
</dbReference>